<dbReference type="InterPro" id="IPR050855">
    <property type="entry name" value="NDM-1-like"/>
</dbReference>
<dbReference type="InterPro" id="IPR001279">
    <property type="entry name" value="Metallo-B-lactamas"/>
</dbReference>
<dbReference type="PANTHER" id="PTHR42951:SF17">
    <property type="entry name" value="METALLO-BETA-LACTAMASE DOMAIN-CONTAINING PROTEIN"/>
    <property type="match status" value="1"/>
</dbReference>
<feature type="domain" description="Metallo-beta-lactamase" evidence="1">
    <location>
        <begin position="109"/>
        <end position="294"/>
    </location>
</feature>
<dbReference type="SUPFAM" id="SSF56281">
    <property type="entry name" value="Metallo-hydrolase/oxidoreductase"/>
    <property type="match status" value="1"/>
</dbReference>
<name>A0A381PVJ4_9ZZZZ</name>
<proteinExistence type="predicted"/>
<evidence type="ECO:0000259" key="1">
    <source>
        <dbReference type="SMART" id="SM00849"/>
    </source>
</evidence>
<reference evidence="2" key="1">
    <citation type="submission" date="2018-05" db="EMBL/GenBank/DDBJ databases">
        <authorList>
            <person name="Lanie J.A."/>
            <person name="Ng W.-L."/>
            <person name="Kazmierczak K.M."/>
            <person name="Andrzejewski T.M."/>
            <person name="Davidsen T.M."/>
            <person name="Wayne K.J."/>
            <person name="Tettelin H."/>
            <person name="Glass J.I."/>
            <person name="Rusch D."/>
            <person name="Podicherti R."/>
            <person name="Tsui H.-C.T."/>
            <person name="Winkler M.E."/>
        </authorList>
    </citation>
    <scope>NUCLEOTIDE SEQUENCE</scope>
</reference>
<evidence type="ECO:0000313" key="2">
    <source>
        <dbReference type="EMBL" id="SUZ71081.1"/>
    </source>
</evidence>
<protein>
    <recommendedName>
        <fullName evidence="1">Metallo-beta-lactamase domain-containing protein</fullName>
    </recommendedName>
</protein>
<accession>A0A381PVJ4</accession>
<feature type="non-terminal residue" evidence="2">
    <location>
        <position position="1"/>
    </location>
</feature>
<dbReference type="PANTHER" id="PTHR42951">
    <property type="entry name" value="METALLO-BETA-LACTAMASE DOMAIN-CONTAINING"/>
    <property type="match status" value="1"/>
</dbReference>
<dbReference type="Pfam" id="PF00753">
    <property type="entry name" value="Lactamase_B"/>
    <property type="match status" value="1"/>
</dbReference>
<organism evidence="2">
    <name type="scientific">marine metagenome</name>
    <dbReference type="NCBI Taxonomy" id="408172"/>
    <lineage>
        <taxon>unclassified sequences</taxon>
        <taxon>metagenomes</taxon>
        <taxon>ecological metagenomes</taxon>
    </lineage>
</organism>
<dbReference type="Gene3D" id="3.60.15.10">
    <property type="entry name" value="Ribonuclease Z/Hydroxyacylglutathione hydrolase-like"/>
    <property type="match status" value="1"/>
</dbReference>
<dbReference type="SMART" id="SM00849">
    <property type="entry name" value="Lactamase_B"/>
    <property type="match status" value="1"/>
</dbReference>
<dbReference type="CDD" id="cd16280">
    <property type="entry name" value="metallo-hydrolase-like_MBL-fold"/>
    <property type="match status" value="1"/>
</dbReference>
<dbReference type="AlphaFoldDB" id="A0A381PVJ4"/>
<gene>
    <name evidence="2" type="ORF">METZ01_LOCUS23935</name>
</gene>
<dbReference type="InterPro" id="IPR036866">
    <property type="entry name" value="RibonucZ/Hydroxyglut_hydro"/>
</dbReference>
<dbReference type="EMBL" id="UINC01001110">
    <property type="protein sequence ID" value="SUZ71081.1"/>
    <property type="molecule type" value="Genomic_DNA"/>
</dbReference>
<sequence>VNARVGRLLTLLVIMAGSLPAKGLAQNAPALRDFDAEIEAALRSAKRAAGFEFLGTLNRICLLPASGRVNTSDNLPRYVRDPTNVPAREAWYAESAKVFDNLYFVGGKIHTSWALTTSEGIIIIDTVFPYNSEELIIGGLERLGLDPEDIRYVVISHAHGDHIGGAQILQERYGAQVVMGGADWELVESYPNRYSTMAPSRDIVATDGMELTLGNTTLTIWETPGHTPGTLSYTFTVFDDGRPVNVAYSGGTAFNFVNSTPDPGIENFQSYIDAQQHIAEQAAATGASVLLSNHSEFDNAFNRNRMLAGRGDGPHPYELGEDWVQRYFQVMQGCARAAQLRLEQERAEAGVL</sequence>